<evidence type="ECO:0000313" key="2">
    <source>
        <dbReference type="EMBL" id="MBZ5753305.1"/>
    </source>
</evidence>
<organism evidence="2 3">
    <name type="scientific">Metabacillus rhizolycopersici</name>
    <dbReference type="NCBI Taxonomy" id="2875709"/>
    <lineage>
        <taxon>Bacteria</taxon>
        <taxon>Bacillati</taxon>
        <taxon>Bacillota</taxon>
        <taxon>Bacilli</taxon>
        <taxon>Bacillales</taxon>
        <taxon>Bacillaceae</taxon>
        <taxon>Metabacillus</taxon>
    </lineage>
</organism>
<protein>
    <submittedName>
        <fullName evidence="2">Uncharacterized protein</fullName>
    </submittedName>
</protein>
<keyword evidence="1" id="KW-0812">Transmembrane</keyword>
<feature type="transmembrane region" description="Helical" evidence="1">
    <location>
        <begin position="21"/>
        <end position="42"/>
    </location>
</feature>
<gene>
    <name evidence="2" type="ORF">K9V48_24540</name>
</gene>
<feature type="transmembrane region" description="Helical" evidence="1">
    <location>
        <begin position="54"/>
        <end position="75"/>
    </location>
</feature>
<comment type="caution">
    <text evidence="2">The sequence shown here is derived from an EMBL/GenBank/DDBJ whole genome shotgun (WGS) entry which is preliminary data.</text>
</comment>
<evidence type="ECO:0000313" key="3">
    <source>
        <dbReference type="Proteomes" id="UP001165287"/>
    </source>
</evidence>
<dbReference type="RefSeq" id="WP_224141734.1">
    <property type="nucleotide sequence ID" value="NZ_JAIQUM010000100.1"/>
</dbReference>
<keyword evidence="3" id="KW-1185">Reference proteome</keyword>
<accession>A0ABS7UYA9</accession>
<dbReference type="Proteomes" id="UP001165287">
    <property type="component" value="Unassembled WGS sequence"/>
</dbReference>
<reference evidence="2" key="1">
    <citation type="submission" date="2024-05" db="EMBL/GenBank/DDBJ databases">
        <title>Metabacillus sp. nov., isolated from the rhizosphere soil of tomato plants.</title>
        <authorList>
            <person name="Ma R."/>
        </authorList>
    </citation>
    <scope>NUCLEOTIDE SEQUENCE</scope>
    <source>
        <strain evidence="2">DBTR6</strain>
    </source>
</reference>
<keyword evidence="1" id="KW-0472">Membrane</keyword>
<proteinExistence type="predicted"/>
<evidence type="ECO:0000256" key="1">
    <source>
        <dbReference type="SAM" id="Phobius"/>
    </source>
</evidence>
<sequence>MKHRKLLLPRSKEDLVKSINAALIIAPTLLYSLGTLFLILFIMTGFGENKLIDYIIFGGFFLFFMFIPAIILQVVRRKYWIEKHASILKK</sequence>
<dbReference type="EMBL" id="JAIQUM010000100">
    <property type="protein sequence ID" value="MBZ5753305.1"/>
    <property type="molecule type" value="Genomic_DNA"/>
</dbReference>
<keyword evidence="1" id="KW-1133">Transmembrane helix</keyword>
<name>A0ABS7UYA9_9BACI</name>